<sequence length="204" mass="23861">KGLSFEDKRSKLLEIFYETKDFYQLKELERLGPKMKGIVSQSIKEVLQSLVDDGFVQTDKIGSSNFFWSFPSQQGVKAQMQIASLTEIQNRHRQQLFELQTTIEEESSARTESELRNQSLQKLADLREELYDFEDKLAVYKEQDPTKFAALKRAAFLAREAVLRWTVIDNYGMLLTFFTRQNAGLDADEVRRYLGIEENYEEIF</sequence>
<evidence type="ECO:0000256" key="1">
    <source>
        <dbReference type="ARBA" id="ARBA00004123"/>
    </source>
</evidence>
<dbReference type="OrthoDB" id="273345at2759"/>
<dbReference type="Pfam" id="PF03962">
    <property type="entry name" value="Mnd1"/>
    <property type="match status" value="1"/>
</dbReference>
<evidence type="ECO:0000313" key="8">
    <source>
        <dbReference type="Proteomes" id="UP000242287"/>
    </source>
</evidence>
<accession>A0A2A9NUY6</accession>
<reference evidence="7 8" key="1">
    <citation type="submission" date="2014-02" db="EMBL/GenBank/DDBJ databases">
        <title>Transposable element dynamics among asymbiotic and ectomycorrhizal Amanita fungi.</title>
        <authorList>
            <consortium name="DOE Joint Genome Institute"/>
            <person name="Hess J."/>
            <person name="Skrede I."/>
            <person name="Wolfe B."/>
            <person name="LaButti K."/>
            <person name="Ohm R.A."/>
            <person name="Grigoriev I.V."/>
            <person name="Pringle A."/>
        </authorList>
    </citation>
    <scope>NUCLEOTIDE SEQUENCE [LARGE SCALE GENOMIC DNA]</scope>
    <source>
        <strain evidence="7 8">SKay4041</strain>
    </source>
</reference>
<feature type="coiled-coil region" evidence="5">
    <location>
        <begin position="116"/>
        <end position="143"/>
    </location>
</feature>
<keyword evidence="8" id="KW-1185">Reference proteome</keyword>
<dbReference type="AlphaFoldDB" id="A0A2A9NUY6"/>
<comment type="similarity">
    <text evidence="2">Belongs to the MND1 family.</text>
</comment>
<keyword evidence="3 5" id="KW-0175">Coiled coil</keyword>
<evidence type="ECO:0000256" key="2">
    <source>
        <dbReference type="ARBA" id="ARBA00005981"/>
    </source>
</evidence>
<evidence type="ECO:0000256" key="5">
    <source>
        <dbReference type="SAM" id="Coils"/>
    </source>
</evidence>
<dbReference type="GO" id="GO:0005634">
    <property type="term" value="C:nucleus"/>
    <property type="evidence" value="ECO:0007669"/>
    <property type="project" value="UniProtKB-SubCell"/>
</dbReference>
<dbReference type="InterPro" id="IPR040453">
    <property type="entry name" value="Mnd1_HTH"/>
</dbReference>
<evidence type="ECO:0000256" key="3">
    <source>
        <dbReference type="ARBA" id="ARBA00023054"/>
    </source>
</evidence>
<proteinExistence type="inferred from homology"/>
<organism evidence="7 8">
    <name type="scientific">Amanita thiersii Skay4041</name>
    <dbReference type="NCBI Taxonomy" id="703135"/>
    <lineage>
        <taxon>Eukaryota</taxon>
        <taxon>Fungi</taxon>
        <taxon>Dikarya</taxon>
        <taxon>Basidiomycota</taxon>
        <taxon>Agaricomycotina</taxon>
        <taxon>Agaricomycetes</taxon>
        <taxon>Agaricomycetidae</taxon>
        <taxon>Agaricales</taxon>
        <taxon>Pluteineae</taxon>
        <taxon>Amanitaceae</taxon>
        <taxon>Amanita</taxon>
    </lineage>
</organism>
<dbReference type="Proteomes" id="UP000242287">
    <property type="component" value="Unassembled WGS sequence"/>
</dbReference>
<gene>
    <name evidence="7" type="ORF">AMATHDRAFT_142456</name>
</gene>
<evidence type="ECO:0000313" key="7">
    <source>
        <dbReference type="EMBL" id="PFH51473.1"/>
    </source>
</evidence>
<dbReference type="PIRSF" id="PIRSF026991">
    <property type="entry name" value="Mnd1"/>
    <property type="match status" value="1"/>
</dbReference>
<dbReference type="GO" id="GO:0007131">
    <property type="term" value="P:reciprocal meiotic recombination"/>
    <property type="evidence" value="ECO:0007669"/>
    <property type="project" value="InterPro"/>
</dbReference>
<comment type="subcellular location">
    <subcellularLocation>
        <location evidence="1">Nucleus</location>
    </subcellularLocation>
</comment>
<evidence type="ECO:0000256" key="4">
    <source>
        <dbReference type="ARBA" id="ARBA00023242"/>
    </source>
</evidence>
<dbReference type="STRING" id="703135.A0A2A9NUY6"/>
<keyword evidence="4" id="KW-0539">Nucleus</keyword>
<feature type="non-terminal residue" evidence="7">
    <location>
        <position position="1"/>
    </location>
</feature>
<feature type="domain" description="Mnd1 HTH" evidence="6">
    <location>
        <begin position="12"/>
        <end position="71"/>
    </location>
</feature>
<dbReference type="GO" id="GO:0003690">
    <property type="term" value="F:double-stranded DNA binding"/>
    <property type="evidence" value="ECO:0007669"/>
    <property type="project" value="InterPro"/>
</dbReference>
<protein>
    <recommendedName>
        <fullName evidence="6">Mnd1 HTH domain-containing protein</fullName>
    </recommendedName>
</protein>
<name>A0A2A9NUY6_9AGAR</name>
<dbReference type="EMBL" id="KZ301987">
    <property type="protein sequence ID" value="PFH51473.1"/>
    <property type="molecule type" value="Genomic_DNA"/>
</dbReference>
<evidence type="ECO:0000259" key="6">
    <source>
        <dbReference type="Pfam" id="PF03962"/>
    </source>
</evidence>
<dbReference type="InterPro" id="IPR005647">
    <property type="entry name" value="Mnd1"/>
</dbReference>